<evidence type="ECO:0000256" key="6">
    <source>
        <dbReference type="ARBA" id="ARBA00022989"/>
    </source>
</evidence>
<dbReference type="PANTHER" id="PTHR35851:SF1">
    <property type="entry name" value="CELL DIVISION PROTEIN FTSQ"/>
    <property type="match status" value="1"/>
</dbReference>
<evidence type="ECO:0000313" key="12">
    <source>
        <dbReference type="Proteomes" id="UP000680067"/>
    </source>
</evidence>
<comment type="subunit">
    <text evidence="9">Part of a complex composed of FtsB, FtsL and FtsQ.</text>
</comment>
<keyword evidence="6 9" id="KW-1133">Transmembrane helix</keyword>
<comment type="similarity">
    <text evidence="9">Belongs to the FtsQ/DivIB family. FtsQ subfamily.</text>
</comment>
<feature type="transmembrane region" description="Helical" evidence="9">
    <location>
        <begin position="12"/>
        <end position="32"/>
    </location>
</feature>
<evidence type="ECO:0000256" key="2">
    <source>
        <dbReference type="ARBA" id="ARBA00022475"/>
    </source>
</evidence>
<dbReference type="EMBL" id="JAGSPN010000001">
    <property type="protein sequence ID" value="MBR7781018.1"/>
    <property type="molecule type" value="Genomic_DNA"/>
</dbReference>
<dbReference type="PANTHER" id="PTHR35851">
    <property type="entry name" value="CELL DIVISION PROTEIN FTSQ"/>
    <property type="match status" value="1"/>
</dbReference>
<dbReference type="AlphaFoldDB" id="A0A941DHT1"/>
<dbReference type="GO" id="GO:0090529">
    <property type="term" value="P:cell septum assembly"/>
    <property type="evidence" value="ECO:0007669"/>
    <property type="project" value="InterPro"/>
</dbReference>
<gene>
    <name evidence="9" type="primary">ftsQ</name>
    <name evidence="11" type="ORF">KDM89_02600</name>
</gene>
<dbReference type="GO" id="GO:0032153">
    <property type="term" value="C:cell division site"/>
    <property type="evidence" value="ECO:0007669"/>
    <property type="project" value="UniProtKB-UniRule"/>
</dbReference>
<comment type="caution">
    <text evidence="11">The sequence shown here is derived from an EMBL/GenBank/DDBJ whole genome shotgun (WGS) entry which is preliminary data.</text>
</comment>
<dbReference type="Pfam" id="PF03799">
    <property type="entry name" value="FtsQ_DivIB_C"/>
    <property type="match status" value="1"/>
</dbReference>
<dbReference type="Proteomes" id="UP000680067">
    <property type="component" value="Unassembled WGS sequence"/>
</dbReference>
<comment type="subcellular location">
    <subcellularLocation>
        <location evidence="9">Cell inner membrane</location>
        <topology evidence="9">Single-pass type II membrane protein</topology>
    </subcellularLocation>
    <subcellularLocation>
        <location evidence="1">Membrane</location>
    </subcellularLocation>
    <text evidence="9">Localizes to the division septum.</text>
</comment>
<dbReference type="Gene3D" id="3.10.20.310">
    <property type="entry name" value="membrane protein fhac"/>
    <property type="match status" value="1"/>
</dbReference>
<proteinExistence type="inferred from homology"/>
<protein>
    <recommendedName>
        <fullName evidence="9">Cell division protein FtsQ</fullName>
    </recommendedName>
</protein>
<keyword evidence="12" id="KW-1185">Reference proteome</keyword>
<keyword evidence="3 9" id="KW-0997">Cell inner membrane</keyword>
<keyword evidence="5 9" id="KW-0812">Transmembrane</keyword>
<dbReference type="HAMAP" id="MF_00911">
    <property type="entry name" value="FtsQ_subfam"/>
    <property type="match status" value="1"/>
</dbReference>
<dbReference type="InterPro" id="IPR045335">
    <property type="entry name" value="FtsQ_C_sf"/>
</dbReference>
<dbReference type="GO" id="GO:0043093">
    <property type="term" value="P:FtsZ-dependent cytokinesis"/>
    <property type="evidence" value="ECO:0007669"/>
    <property type="project" value="UniProtKB-UniRule"/>
</dbReference>
<dbReference type="InterPro" id="IPR026579">
    <property type="entry name" value="FtsQ"/>
</dbReference>
<sequence length="259" mass="28797">MWHDARLLNNLANALFGAVLLVLIASGVWWVIQRPVFTLQSIRVEATGEQGLRHVSALTVRNAALPKIRGNFFTANLDAVRAAFESVPWVRKASVQREWPNKLRITLEEHAVMGTWGDQGKLISVKGDVFTANLAEAEDDADLVALSGPDGSEREVLAQYTELKSRFQQIHLAPVAVSYSNRYAWSVKLDNGMQVELGRVQDADTIRQRVDRLMAVYPQLVNSLQDSIESVDMRYPNGLALRSSHSAMTKKQTKASGKT</sequence>
<evidence type="ECO:0000256" key="4">
    <source>
        <dbReference type="ARBA" id="ARBA00022618"/>
    </source>
</evidence>
<organism evidence="11 12">
    <name type="scientific">Undibacterium luofuense</name>
    <dbReference type="NCBI Taxonomy" id="2828733"/>
    <lineage>
        <taxon>Bacteria</taxon>
        <taxon>Pseudomonadati</taxon>
        <taxon>Pseudomonadota</taxon>
        <taxon>Betaproteobacteria</taxon>
        <taxon>Burkholderiales</taxon>
        <taxon>Oxalobacteraceae</taxon>
        <taxon>Undibacterium</taxon>
    </lineage>
</organism>
<dbReference type="PROSITE" id="PS51779">
    <property type="entry name" value="POTRA"/>
    <property type="match status" value="1"/>
</dbReference>
<dbReference type="InterPro" id="IPR013685">
    <property type="entry name" value="POTRA_FtsQ_type"/>
</dbReference>
<dbReference type="Pfam" id="PF08478">
    <property type="entry name" value="POTRA_1"/>
    <property type="match status" value="1"/>
</dbReference>
<evidence type="ECO:0000259" key="10">
    <source>
        <dbReference type="PROSITE" id="PS51779"/>
    </source>
</evidence>
<dbReference type="RefSeq" id="WP_212686360.1">
    <property type="nucleotide sequence ID" value="NZ_JAGSPN010000001.1"/>
</dbReference>
<keyword evidence="2 9" id="KW-1003">Cell membrane</keyword>
<dbReference type="InterPro" id="IPR034746">
    <property type="entry name" value="POTRA"/>
</dbReference>
<reference evidence="11" key="1">
    <citation type="submission" date="2021-04" db="EMBL/GenBank/DDBJ databases">
        <title>novel species isolated from subtropical streams in China.</title>
        <authorList>
            <person name="Lu H."/>
        </authorList>
    </citation>
    <scope>NUCLEOTIDE SEQUENCE</scope>
    <source>
        <strain evidence="11">LFS511W</strain>
    </source>
</reference>
<evidence type="ECO:0000256" key="9">
    <source>
        <dbReference type="HAMAP-Rule" id="MF_00911"/>
    </source>
</evidence>
<evidence type="ECO:0000256" key="1">
    <source>
        <dbReference type="ARBA" id="ARBA00004370"/>
    </source>
</evidence>
<accession>A0A941DHT1</accession>
<keyword evidence="8 9" id="KW-0131">Cell cycle</keyword>
<evidence type="ECO:0000313" key="11">
    <source>
        <dbReference type="EMBL" id="MBR7781018.1"/>
    </source>
</evidence>
<dbReference type="Gene3D" id="3.40.50.11690">
    <property type="entry name" value="Cell division protein FtsQ/DivIB"/>
    <property type="match status" value="1"/>
</dbReference>
<evidence type="ECO:0000256" key="3">
    <source>
        <dbReference type="ARBA" id="ARBA00022519"/>
    </source>
</evidence>
<evidence type="ECO:0000256" key="7">
    <source>
        <dbReference type="ARBA" id="ARBA00023136"/>
    </source>
</evidence>
<dbReference type="GO" id="GO:0005886">
    <property type="term" value="C:plasma membrane"/>
    <property type="evidence" value="ECO:0007669"/>
    <property type="project" value="UniProtKB-SubCell"/>
</dbReference>
<keyword evidence="7 9" id="KW-0472">Membrane</keyword>
<dbReference type="InterPro" id="IPR005548">
    <property type="entry name" value="Cell_div_FtsQ/DivIB_C"/>
</dbReference>
<name>A0A941DHT1_9BURK</name>
<comment type="function">
    <text evidence="9">Essential cell division protein. May link together the upstream cell division proteins, which are predominantly cytoplasmic, with the downstream cell division proteins, which are predominantly periplasmic. May control correct divisome assembly.</text>
</comment>
<feature type="domain" description="POTRA" evidence="10">
    <location>
        <begin position="37"/>
        <end position="110"/>
    </location>
</feature>
<evidence type="ECO:0000256" key="8">
    <source>
        <dbReference type="ARBA" id="ARBA00023306"/>
    </source>
</evidence>
<keyword evidence="4 9" id="KW-0132">Cell division</keyword>
<evidence type="ECO:0000256" key="5">
    <source>
        <dbReference type="ARBA" id="ARBA00022692"/>
    </source>
</evidence>